<organism evidence="2 3">
    <name type="scientific">Penicillium atrosanguineum</name>
    <dbReference type="NCBI Taxonomy" id="1132637"/>
    <lineage>
        <taxon>Eukaryota</taxon>
        <taxon>Fungi</taxon>
        <taxon>Dikarya</taxon>
        <taxon>Ascomycota</taxon>
        <taxon>Pezizomycotina</taxon>
        <taxon>Eurotiomycetes</taxon>
        <taxon>Eurotiomycetidae</taxon>
        <taxon>Eurotiales</taxon>
        <taxon>Aspergillaceae</taxon>
        <taxon>Penicillium</taxon>
    </lineage>
</organism>
<comment type="caution">
    <text evidence="2">The sequence shown here is derived from an EMBL/GenBank/DDBJ whole genome shotgun (WGS) entry which is preliminary data.</text>
</comment>
<feature type="region of interest" description="Disordered" evidence="1">
    <location>
        <begin position="86"/>
        <end position="163"/>
    </location>
</feature>
<feature type="region of interest" description="Disordered" evidence="1">
    <location>
        <begin position="1"/>
        <end position="21"/>
    </location>
</feature>
<feature type="compositionally biased region" description="Basic residues" evidence="1">
    <location>
        <begin position="230"/>
        <end position="239"/>
    </location>
</feature>
<evidence type="ECO:0000256" key="1">
    <source>
        <dbReference type="SAM" id="MobiDB-lite"/>
    </source>
</evidence>
<evidence type="ECO:0000313" key="3">
    <source>
        <dbReference type="Proteomes" id="UP001147746"/>
    </source>
</evidence>
<reference evidence="2" key="1">
    <citation type="submission" date="2022-12" db="EMBL/GenBank/DDBJ databases">
        <authorList>
            <person name="Petersen C."/>
        </authorList>
    </citation>
    <scope>NUCLEOTIDE SEQUENCE</scope>
    <source>
        <strain evidence="2">IBT 21472</strain>
    </source>
</reference>
<protein>
    <submittedName>
        <fullName evidence="2">Uncharacterized protein</fullName>
    </submittedName>
</protein>
<feature type="compositionally biased region" description="Basic and acidic residues" evidence="1">
    <location>
        <begin position="212"/>
        <end position="221"/>
    </location>
</feature>
<dbReference type="AlphaFoldDB" id="A0A9W9L782"/>
<gene>
    <name evidence="2" type="ORF">N7476_005825</name>
</gene>
<keyword evidence="3" id="KW-1185">Reference proteome</keyword>
<name>A0A9W9L782_9EURO</name>
<evidence type="ECO:0000313" key="2">
    <source>
        <dbReference type="EMBL" id="KAJ5315518.1"/>
    </source>
</evidence>
<feature type="compositionally biased region" description="Polar residues" evidence="1">
    <location>
        <begin position="192"/>
        <end position="201"/>
    </location>
</feature>
<feature type="compositionally biased region" description="Basic and acidic residues" evidence="1">
    <location>
        <begin position="175"/>
        <end position="191"/>
    </location>
</feature>
<dbReference type="EMBL" id="JAPZBO010000005">
    <property type="protein sequence ID" value="KAJ5315518.1"/>
    <property type="molecule type" value="Genomic_DNA"/>
</dbReference>
<feature type="compositionally biased region" description="Basic and acidic residues" evidence="1">
    <location>
        <begin position="139"/>
        <end position="151"/>
    </location>
</feature>
<dbReference type="Proteomes" id="UP001147746">
    <property type="component" value="Unassembled WGS sequence"/>
</dbReference>
<accession>A0A9W9L782</accession>
<feature type="compositionally biased region" description="Polar residues" evidence="1">
    <location>
        <begin position="90"/>
        <end position="104"/>
    </location>
</feature>
<reference evidence="2" key="2">
    <citation type="journal article" date="2023" name="IMA Fungus">
        <title>Comparative genomic study of the Penicillium genus elucidates a diverse pangenome and 15 lateral gene transfer events.</title>
        <authorList>
            <person name="Petersen C."/>
            <person name="Sorensen T."/>
            <person name="Nielsen M.R."/>
            <person name="Sondergaard T.E."/>
            <person name="Sorensen J.L."/>
            <person name="Fitzpatrick D.A."/>
            <person name="Frisvad J.C."/>
            <person name="Nielsen K.L."/>
        </authorList>
    </citation>
    <scope>NUCLEOTIDE SEQUENCE</scope>
    <source>
        <strain evidence="2">IBT 21472</strain>
    </source>
</reference>
<dbReference type="OrthoDB" id="4509809at2759"/>
<proteinExistence type="predicted"/>
<feature type="region of interest" description="Disordered" evidence="1">
    <location>
        <begin position="175"/>
        <end position="239"/>
    </location>
</feature>
<sequence>MGANFYSNGTGHGQPNSPFNDFQTNTASIPWAEIFSRHENVLSAHLEMLDSVKRHVAQDGEAFRAVSSMVNKTIQTMNQFKVVRKHMTHARQTPTPQSTDVELTSQRKRPRTEKERDTTTTESETTWQSEVPVSKRKRDITSHPVAEDFHHTSGSLETEDISEEVQRRLRIKEERRRQKDEVKPEKRKRESMVSNESTSPDNSEHRKKRVRTGHDSKRDGEITTETKANVKTRRYKKTR</sequence>